<dbReference type="OrthoDB" id="1122364at2"/>
<keyword evidence="2" id="KW-1185">Reference proteome</keyword>
<gene>
    <name evidence="1" type="ORF">FRZ67_01690</name>
</gene>
<evidence type="ECO:0000313" key="1">
    <source>
        <dbReference type="EMBL" id="QEC70101.1"/>
    </source>
</evidence>
<reference evidence="1 2" key="1">
    <citation type="journal article" date="2016" name="Int. J. Syst. Evol. Microbiol.">
        <title>Panacibacter ginsenosidivorans gen. nov., sp. nov., with ginsenoside converting activity isolated from soil of a ginseng field.</title>
        <authorList>
            <person name="Siddiqi M.Z."/>
            <person name="Muhammad Shafi S."/>
            <person name="Choi K.D."/>
            <person name="Im W.T."/>
        </authorList>
    </citation>
    <scope>NUCLEOTIDE SEQUENCE [LARGE SCALE GENOMIC DNA]</scope>
    <source>
        <strain evidence="1 2">Gsoil1550</strain>
    </source>
</reference>
<dbReference type="KEGG" id="pgin:FRZ67_01690"/>
<accession>A0A5B8VG88</accession>
<dbReference type="AlphaFoldDB" id="A0A5B8VG88"/>
<name>A0A5B8VG88_9BACT</name>
<protein>
    <submittedName>
        <fullName evidence="1">Uncharacterized protein</fullName>
    </submittedName>
</protein>
<organism evidence="1 2">
    <name type="scientific">Panacibacter ginsenosidivorans</name>
    <dbReference type="NCBI Taxonomy" id="1813871"/>
    <lineage>
        <taxon>Bacteria</taxon>
        <taxon>Pseudomonadati</taxon>
        <taxon>Bacteroidota</taxon>
        <taxon>Chitinophagia</taxon>
        <taxon>Chitinophagales</taxon>
        <taxon>Chitinophagaceae</taxon>
        <taxon>Panacibacter</taxon>
    </lineage>
</organism>
<sequence>MDHSIAYLMEYSSDTINTKVIRSKFTHFSKEQSLEKSEHLMHNKEQQQQWAYYHELGEDIKKFDEVFLFGPTDAKAELFNILKKDHHFDKMKIEVSQSYNMTENQRHAFVKAHFLN</sequence>
<dbReference type="EMBL" id="CP042435">
    <property type="protein sequence ID" value="QEC70101.1"/>
    <property type="molecule type" value="Genomic_DNA"/>
</dbReference>
<proteinExistence type="predicted"/>
<evidence type="ECO:0000313" key="2">
    <source>
        <dbReference type="Proteomes" id="UP000321533"/>
    </source>
</evidence>
<dbReference type="Proteomes" id="UP000321533">
    <property type="component" value="Chromosome"/>
</dbReference>